<dbReference type="PANTHER" id="PTHR35526">
    <property type="entry name" value="ANTI-SIGMA-F FACTOR RSBW-RELATED"/>
    <property type="match status" value="1"/>
</dbReference>
<dbReference type="SUPFAM" id="SSF55874">
    <property type="entry name" value="ATPase domain of HSP90 chaperone/DNA topoisomerase II/histidine kinase"/>
    <property type="match status" value="1"/>
</dbReference>
<organism evidence="3 4">
    <name type="scientific">Fodinibacter luteus</name>
    <dbReference type="NCBI Taxonomy" id="552064"/>
    <lineage>
        <taxon>Bacteria</taxon>
        <taxon>Bacillati</taxon>
        <taxon>Actinomycetota</taxon>
        <taxon>Actinomycetes</taxon>
        <taxon>Micrococcales</taxon>
        <taxon>Intrasporangiaceae</taxon>
        <taxon>Fodinibacter (ex Wang et al. 2009)</taxon>
    </lineage>
</organism>
<keyword evidence="1" id="KW-0723">Serine/threonine-protein kinase</keyword>
<name>A0ABP8JZG5_9MICO</name>
<keyword evidence="4" id="KW-1185">Reference proteome</keyword>
<comment type="caution">
    <text evidence="3">The sequence shown here is derived from an EMBL/GenBank/DDBJ whole genome shotgun (WGS) entry which is preliminary data.</text>
</comment>
<dbReference type="InterPro" id="IPR003594">
    <property type="entry name" value="HATPase_dom"/>
</dbReference>
<reference evidence="4" key="1">
    <citation type="journal article" date="2019" name="Int. J. Syst. Evol. Microbiol.">
        <title>The Global Catalogue of Microorganisms (GCM) 10K type strain sequencing project: providing services to taxonomists for standard genome sequencing and annotation.</title>
        <authorList>
            <consortium name="The Broad Institute Genomics Platform"/>
            <consortium name="The Broad Institute Genome Sequencing Center for Infectious Disease"/>
            <person name="Wu L."/>
            <person name="Ma J."/>
        </authorList>
    </citation>
    <scope>NUCLEOTIDE SEQUENCE [LARGE SCALE GENOMIC DNA]</scope>
    <source>
        <strain evidence="4">JCM 17809</strain>
    </source>
</reference>
<evidence type="ECO:0000313" key="4">
    <source>
        <dbReference type="Proteomes" id="UP001500945"/>
    </source>
</evidence>
<proteinExistence type="predicted"/>
<keyword evidence="1" id="KW-0418">Kinase</keyword>
<dbReference type="EMBL" id="BAABGM010000001">
    <property type="protein sequence ID" value="GAA4398058.1"/>
    <property type="molecule type" value="Genomic_DNA"/>
</dbReference>
<dbReference type="PANTHER" id="PTHR35526:SF3">
    <property type="entry name" value="ANTI-SIGMA-F FACTOR RSBW"/>
    <property type="match status" value="1"/>
</dbReference>
<dbReference type="Proteomes" id="UP001500945">
    <property type="component" value="Unassembled WGS sequence"/>
</dbReference>
<dbReference type="InterPro" id="IPR036890">
    <property type="entry name" value="HATPase_C_sf"/>
</dbReference>
<accession>A0ABP8JZG5</accession>
<protein>
    <recommendedName>
        <fullName evidence="2">Histidine kinase/HSP90-like ATPase domain-containing protein</fullName>
    </recommendedName>
</protein>
<dbReference type="Gene3D" id="3.30.565.10">
    <property type="entry name" value="Histidine kinase-like ATPase, C-terminal domain"/>
    <property type="match status" value="1"/>
</dbReference>
<dbReference type="InterPro" id="IPR050267">
    <property type="entry name" value="Anti-sigma-factor_SerPK"/>
</dbReference>
<gene>
    <name evidence="3" type="ORF">GCM10023168_03760</name>
</gene>
<evidence type="ECO:0000256" key="1">
    <source>
        <dbReference type="ARBA" id="ARBA00022527"/>
    </source>
</evidence>
<evidence type="ECO:0000313" key="3">
    <source>
        <dbReference type="EMBL" id="GAA4398058.1"/>
    </source>
</evidence>
<evidence type="ECO:0000259" key="2">
    <source>
        <dbReference type="Pfam" id="PF13581"/>
    </source>
</evidence>
<dbReference type="CDD" id="cd16936">
    <property type="entry name" value="HATPase_RsbW-like"/>
    <property type="match status" value="1"/>
</dbReference>
<sequence>MEPGPVERLVLPSDPRAAFHARRHVEAVCQGLPADTVDVARLLVTELVSNAVLHADGAVLMTVARTPDGLKVEVYDESPRLPTVLHAQPPAEHGNGLRLVDALATSWGTAPRDDARRGKRVWFVLGRARGGREYVPRDQGGPAGAAGSEMCG</sequence>
<keyword evidence="1" id="KW-0808">Transferase</keyword>
<feature type="domain" description="Histidine kinase/HSP90-like ATPase" evidence="2">
    <location>
        <begin position="11"/>
        <end position="107"/>
    </location>
</feature>
<dbReference type="Pfam" id="PF13581">
    <property type="entry name" value="HATPase_c_2"/>
    <property type="match status" value="1"/>
</dbReference>